<feature type="domain" description="4Fe4S-binding SPASM" evidence="1">
    <location>
        <begin position="79"/>
        <end position="145"/>
    </location>
</feature>
<dbReference type="Pfam" id="PF13186">
    <property type="entry name" value="SPASM"/>
    <property type="match status" value="1"/>
</dbReference>
<dbReference type="InterPro" id="IPR050377">
    <property type="entry name" value="Radical_SAM_PqqE_MftC-like"/>
</dbReference>
<sequence length="175" mass="20041">MKWGLSNFSVNAETWYPTFLELSEMKLRGDIKLKLRIIPPNESEIMWTHYYPLKHYDRLDLLKVWEFDTEKEFDRELSCKAAKFACSISSNGDVFGCNLMSSIKELCAGNVKFNSFESIWNDSKVFMELRNLSIADLSGKCKDCENDWCGGGCRSNAYNLTGSICGSDITCFKED</sequence>
<dbReference type="AlphaFoldDB" id="J6H588"/>
<dbReference type="NCBIfam" id="TIGR04085">
    <property type="entry name" value="rSAM_more_4Fe4S"/>
    <property type="match status" value="1"/>
</dbReference>
<accession>J6H588</accession>
<dbReference type="Gene3D" id="3.20.20.70">
    <property type="entry name" value="Aldolase class I"/>
    <property type="match status" value="1"/>
</dbReference>
<dbReference type="Proteomes" id="UP000005244">
    <property type="component" value="Unassembled WGS sequence"/>
</dbReference>
<dbReference type="PANTHER" id="PTHR11228">
    <property type="entry name" value="RADICAL SAM DOMAIN PROTEIN"/>
    <property type="match status" value="1"/>
</dbReference>
<comment type="caution">
    <text evidence="2">The sequence shown here is derived from an EMBL/GenBank/DDBJ whole genome shotgun (WGS) entry which is preliminary data.</text>
</comment>
<keyword evidence="3" id="KW-1185">Reference proteome</keyword>
<dbReference type="PANTHER" id="PTHR11228:SF27">
    <property type="entry name" value="GLYCYL-RADICAL ENZYME ACTIVATING ENZYME MJ1227-RELATED"/>
    <property type="match status" value="1"/>
</dbReference>
<dbReference type="SUPFAM" id="SSF102114">
    <property type="entry name" value="Radical SAM enzymes"/>
    <property type="match status" value="1"/>
</dbReference>
<evidence type="ECO:0000313" key="3">
    <source>
        <dbReference type="Proteomes" id="UP000005244"/>
    </source>
</evidence>
<evidence type="ECO:0000259" key="1">
    <source>
        <dbReference type="Pfam" id="PF13186"/>
    </source>
</evidence>
<dbReference type="InterPro" id="IPR023885">
    <property type="entry name" value="4Fe4S-binding_SPASM_dom"/>
</dbReference>
<dbReference type="EMBL" id="ALNK01000034">
    <property type="protein sequence ID" value="EJU20495.1"/>
    <property type="molecule type" value="Genomic_DNA"/>
</dbReference>
<organism evidence="2 3">
    <name type="scientific">Peptoanaerobacter stomatis</name>
    <dbReference type="NCBI Taxonomy" id="796937"/>
    <lineage>
        <taxon>Bacteria</taxon>
        <taxon>Bacillati</taxon>
        <taxon>Bacillota</taxon>
        <taxon>Clostridia</taxon>
        <taxon>Peptostreptococcales</taxon>
        <taxon>Filifactoraceae</taxon>
        <taxon>Peptoanaerobacter</taxon>
    </lineage>
</organism>
<proteinExistence type="predicted"/>
<reference evidence="2 3" key="1">
    <citation type="submission" date="2012-07" db="EMBL/GenBank/DDBJ databases">
        <authorList>
            <person name="Durkin A.S."/>
            <person name="McCorrison J."/>
            <person name="Torralba M."/>
            <person name="Gillis M."/>
            <person name="Methe B."/>
            <person name="Sutton G."/>
            <person name="Nelson K.E."/>
        </authorList>
    </citation>
    <scope>NUCLEOTIDE SEQUENCE [LARGE SCALE GENOMIC DNA]</scope>
    <source>
        <strain evidence="2 3">OBRC8</strain>
    </source>
</reference>
<protein>
    <submittedName>
        <fullName evidence="2">Radical SAM additional 4Fe4S-binding SPASM domain protein</fullName>
    </submittedName>
</protein>
<name>J6H588_9FIRM</name>
<dbReference type="InterPro" id="IPR013785">
    <property type="entry name" value="Aldolase_TIM"/>
</dbReference>
<evidence type="ECO:0000313" key="2">
    <source>
        <dbReference type="EMBL" id="EJU20495.1"/>
    </source>
</evidence>
<dbReference type="InterPro" id="IPR058240">
    <property type="entry name" value="rSAM_sf"/>
</dbReference>
<gene>
    <name evidence="2" type="ORF">HMPREF1143_1923</name>
</gene>